<dbReference type="Proteomes" id="UP000219036">
    <property type="component" value="Unassembled WGS sequence"/>
</dbReference>
<dbReference type="Pfam" id="PF00684">
    <property type="entry name" value="DnaJ_CXXCXGXG"/>
    <property type="match status" value="1"/>
</dbReference>
<keyword evidence="4 8" id="KW-0863">Zinc-finger</keyword>
<dbReference type="InterPro" id="IPR018253">
    <property type="entry name" value="DnaJ_domain_CS"/>
</dbReference>
<evidence type="ECO:0000256" key="5">
    <source>
        <dbReference type="ARBA" id="ARBA00022833"/>
    </source>
</evidence>
<dbReference type="InterPro" id="IPR001623">
    <property type="entry name" value="DnaJ_domain"/>
</dbReference>
<dbReference type="PANTHER" id="PTHR43096">
    <property type="entry name" value="DNAJ HOMOLOG 1, MITOCHONDRIAL-RELATED"/>
    <property type="match status" value="1"/>
</dbReference>
<dbReference type="OrthoDB" id="9779889at2"/>
<dbReference type="GO" id="GO:0042026">
    <property type="term" value="P:protein refolding"/>
    <property type="evidence" value="ECO:0007669"/>
    <property type="project" value="TreeGrafter"/>
</dbReference>
<dbReference type="EMBL" id="OBEI01000001">
    <property type="protein sequence ID" value="SNZ02715.1"/>
    <property type="molecule type" value="Genomic_DNA"/>
</dbReference>
<dbReference type="AlphaFoldDB" id="A0A285MZT2"/>
<dbReference type="GO" id="GO:0005737">
    <property type="term" value="C:cytoplasm"/>
    <property type="evidence" value="ECO:0007669"/>
    <property type="project" value="TreeGrafter"/>
</dbReference>
<keyword evidence="3" id="KW-0677">Repeat</keyword>
<dbReference type="InterPro" id="IPR008971">
    <property type="entry name" value="HSP40/DnaJ_pept-bd"/>
</dbReference>
<dbReference type="InterPro" id="IPR002939">
    <property type="entry name" value="DnaJ_C"/>
</dbReference>
<dbReference type="InterPro" id="IPR036869">
    <property type="entry name" value="J_dom_sf"/>
</dbReference>
<name>A0A285MZT2_9AQUI</name>
<dbReference type="SMART" id="SM00271">
    <property type="entry name" value="DnaJ"/>
    <property type="match status" value="1"/>
</dbReference>
<dbReference type="Gene3D" id="2.60.260.20">
    <property type="entry name" value="Urease metallochaperone UreE, N-terminal domain"/>
    <property type="match status" value="1"/>
</dbReference>
<dbReference type="Gene3D" id="1.10.287.110">
    <property type="entry name" value="DnaJ domain"/>
    <property type="match status" value="1"/>
</dbReference>
<dbReference type="PROSITE" id="PS51188">
    <property type="entry name" value="ZF_CR"/>
    <property type="match status" value="1"/>
</dbReference>
<proteinExistence type="predicted"/>
<evidence type="ECO:0000256" key="4">
    <source>
        <dbReference type="ARBA" id="ARBA00022771"/>
    </source>
</evidence>
<dbReference type="GO" id="GO:0008270">
    <property type="term" value="F:zinc ion binding"/>
    <property type="evidence" value="ECO:0007669"/>
    <property type="project" value="UniProtKB-KW"/>
</dbReference>
<keyword evidence="5 8" id="KW-0862">Zinc</keyword>
<feature type="domain" description="J" evidence="9">
    <location>
        <begin position="2"/>
        <end position="64"/>
    </location>
</feature>
<keyword evidence="7" id="KW-0143">Chaperone</keyword>
<sequence length="301" mass="34061">MDLYRILGVGRDATPDEIKKAFREKAKKYHPDINPKHEELFKQITHAYDILIDPEKRKKYDRTLESLERKDFGKIFGDLLADFLGFHSKPIKGEDIKLKLKISVEEGFCGTVKEIIYKRKIRCPTCNGNGITKDSRIKECKKCKGKGRVKKAFIEIPCFECFGRGVIIINPCPLCNGSGRVLKQERKKIQIPAGVLDKQTVILEKGGNEGLNGGSSGDLLIKISIKNGRFKLKKLDLLSNVYINRKELKDAGYISITDIEGNILRVPVEHSDKPVKIRIKNKGYRNTSGKRGDLILKLIPV</sequence>
<reference evidence="12" key="1">
    <citation type="submission" date="2017-09" db="EMBL/GenBank/DDBJ databases">
        <authorList>
            <person name="Varghese N."/>
            <person name="Submissions S."/>
        </authorList>
    </citation>
    <scope>NUCLEOTIDE SEQUENCE [LARGE SCALE GENOMIC DNA]</scope>
    <source>
        <strain evidence="12">DSM 15103</strain>
    </source>
</reference>
<dbReference type="PROSITE" id="PS50076">
    <property type="entry name" value="DNAJ_2"/>
    <property type="match status" value="1"/>
</dbReference>
<dbReference type="PANTHER" id="PTHR43096:SF52">
    <property type="entry name" value="DNAJ HOMOLOG 1, MITOCHONDRIAL-RELATED"/>
    <property type="match status" value="1"/>
</dbReference>
<accession>A0A285MZT2</accession>
<evidence type="ECO:0000256" key="1">
    <source>
        <dbReference type="ARBA" id="ARBA00022705"/>
    </source>
</evidence>
<dbReference type="SUPFAM" id="SSF49493">
    <property type="entry name" value="HSP40/DnaJ peptide-binding domain"/>
    <property type="match status" value="1"/>
</dbReference>
<dbReference type="PROSITE" id="PS00636">
    <property type="entry name" value="DNAJ_1"/>
    <property type="match status" value="1"/>
</dbReference>
<dbReference type="Pfam" id="PF01556">
    <property type="entry name" value="DnaJ_C"/>
    <property type="match status" value="1"/>
</dbReference>
<evidence type="ECO:0000313" key="11">
    <source>
        <dbReference type="EMBL" id="SNZ02715.1"/>
    </source>
</evidence>
<dbReference type="SUPFAM" id="SSF57938">
    <property type="entry name" value="DnaJ/Hsp40 cysteine-rich domain"/>
    <property type="match status" value="1"/>
</dbReference>
<dbReference type="SUPFAM" id="SSF46565">
    <property type="entry name" value="Chaperone J-domain"/>
    <property type="match status" value="1"/>
</dbReference>
<feature type="zinc finger region" description="CR-type" evidence="8">
    <location>
        <begin position="110"/>
        <end position="184"/>
    </location>
</feature>
<keyword evidence="6" id="KW-0346">Stress response</keyword>
<dbReference type="PRINTS" id="PR00625">
    <property type="entry name" value="JDOMAIN"/>
</dbReference>
<dbReference type="GO" id="GO:0051082">
    <property type="term" value="F:unfolded protein binding"/>
    <property type="evidence" value="ECO:0007669"/>
    <property type="project" value="InterPro"/>
</dbReference>
<dbReference type="Pfam" id="PF00226">
    <property type="entry name" value="DnaJ"/>
    <property type="match status" value="1"/>
</dbReference>
<evidence type="ECO:0000256" key="6">
    <source>
        <dbReference type="ARBA" id="ARBA00023016"/>
    </source>
</evidence>
<dbReference type="RefSeq" id="WP_096999392.1">
    <property type="nucleotide sequence ID" value="NZ_OBEI01000001.1"/>
</dbReference>
<evidence type="ECO:0000256" key="7">
    <source>
        <dbReference type="ARBA" id="ARBA00023186"/>
    </source>
</evidence>
<dbReference type="GO" id="GO:0031072">
    <property type="term" value="F:heat shock protein binding"/>
    <property type="evidence" value="ECO:0007669"/>
    <property type="project" value="InterPro"/>
</dbReference>
<evidence type="ECO:0000256" key="3">
    <source>
        <dbReference type="ARBA" id="ARBA00022737"/>
    </source>
</evidence>
<dbReference type="InterPro" id="IPR001305">
    <property type="entry name" value="HSP_DnaJ_Cys-rich_dom"/>
</dbReference>
<dbReference type="GO" id="GO:0006260">
    <property type="term" value="P:DNA replication"/>
    <property type="evidence" value="ECO:0007669"/>
    <property type="project" value="UniProtKB-KW"/>
</dbReference>
<keyword evidence="2 8" id="KW-0479">Metal-binding</keyword>
<dbReference type="CDD" id="cd06257">
    <property type="entry name" value="DnaJ"/>
    <property type="match status" value="1"/>
</dbReference>
<keyword evidence="1" id="KW-0235">DNA replication</keyword>
<dbReference type="InterPro" id="IPR036410">
    <property type="entry name" value="HSP_DnaJ_Cys-rich_dom_sf"/>
</dbReference>
<protein>
    <submittedName>
        <fullName evidence="11">Molecular chaperone DnaJ</fullName>
    </submittedName>
</protein>
<keyword evidence="12" id="KW-1185">Reference proteome</keyword>
<gene>
    <name evidence="11" type="ORF">SAMN06265182_0189</name>
</gene>
<organism evidence="11 12">
    <name type="scientific">Persephonella hydrogeniphila</name>
    <dbReference type="NCBI Taxonomy" id="198703"/>
    <lineage>
        <taxon>Bacteria</taxon>
        <taxon>Pseudomonadati</taxon>
        <taxon>Aquificota</taxon>
        <taxon>Aquificia</taxon>
        <taxon>Aquificales</taxon>
        <taxon>Hydrogenothermaceae</taxon>
        <taxon>Persephonella</taxon>
    </lineage>
</organism>
<evidence type="ECO:0000313" key="12">
    <source>
        <dbReference type="Proteomes" id="UP000219036"/>
    </source>
</evidence>
<evidence type="ECO:0000256" key="2">
    <source>
        <dbReference type="ARBA" id="ARBA00022723"/>
    </source>
</evidence>
<evidence type="ECO:0000256" key="8">
    <source>
        <dbReference type="PROSITE-ProRule" id="PRU00546"/>
    </source>
</evidence>
<evidence type="ECO:0000259" key="10">
    <source>
        <dbReference type="PROSITE" id="PS51188"/>
    </source>
</evidence>
<feature type="domain" description="CR-type" evidence="10">
    <location>
        <begin position="110"/>
        <end position="184"/>
    </location>
</feature>
<evidence type="ECO:0000259" key="9">
    <source>
        <dbReference type="PROSITE" id="PS50076"/>
    </source>
</evidence>
<dbReference type="Gene3D" id="6.20.20.10">
    <property type="match status" value="2"/>
</dbReference>